<keyword evidence="3" id="KW-1185">Reference proteome</keyword>
<organism evidence="2 3">
    <name type="scientific">Sphingomonas humi</name>
    <dbReference type="NCBI Taxonomy" id="335630"/>
    <lineage>
        <taxon>Bacteria</taxon>
        <taxon>Pseudomonadati</taxon>
        <taxon>Pseudomonadota</taxon>
        <taxon>Alphaproteobacteria</taxon>
        <taxon>Sphingomonadales</taxon>
        <taxon>Sphingomonadaceae</taxon>
        <taxon>Sphingomonas</taxon>
    </lineage>
</organism>
<feature type="chain" id="PRO_5046454971" evidence="1">
    <location>
        <begin position="27"/>
        <end position="380"/>
    </location>
</feature>
<dbReference type="InterPro" id="IPR010869">
    <property type="entry name" value="DUF1501"/>
</dbReference>
<dbReference type="EMBL" id="BAAAZD010000002">
    <property type="protein sequence ID" value="GAA4008424.1"/>
    <property type="molecule type" value="Genomic_DNA"/>
</dbReference>
<gene>
    <name evidence="2" type="ORF">GCM10022211_22500</name>
</gene>
<dbReference type="PROSITE" id="PS51318">
    <property type="entry name" value="TAT"/>
    <property type="match status" value="1"/>
</dbReference>
<feature type="signal peptide" evidence="1">
    <location>
        <begin position="1"/>
        <end position="26"/>
    </location>
</feature>
<dbReference type="Proteomes" id="UP001501310">
    <property type="component" value="Unassembled WGS sequence"/>
</dbReference>
<dbReference type="InterPro" id="IPR006311">
    <property type="entry name" value="TAT_signal"/>
</dbReference>
<reference evidence="3" key="1">
    <citation type="journal article" date="2019" name="Int. J. Syst. Evol. Microbiol.">
        <title>The Global Catalogue of Microorganisms (GCM) 10K type strain sequencing project: providing services to taxonomists for standard genome sequencing and annotation.</title>
        <authorList>
            <consortium name="The Broad Institute Genomics Platform"/>
            <consortium name="The Broad Institute Genome Sequencing Center for Infectious Disease"/>
            <person name="Wu L."/>
            <person name="Ma J."/>
        </authorList>
    </citation>
    <scope>NUCLEOTIDE SEQUENCE [LARGE SCALE GENOMIC DNA]</scope>
    <source>
        <strain evidence="3">JCM 16603</strain>
    </source>
</reference>
<dbReference type="PANTHER" id="PTHR43737">
    <property type="entry name" value="BLL7424 PROTEIN"/>
    <property type="match status" value="1"/>
</dbReference>
<accession>A0ABP7S9U5</accession>
<evidence type="ECO:0000313" key="2">
    <source>
        <dbReference type="EMBL" id="GAA4008424.1"/>
    </source>
</evidence>
<evidence type="ECO:0000256" key="1">
    <source>
        <dbReference type="SAM" id="SignalP"/>
    </source>
</evidence>
<keyword evidence="1" id="KW-0732">Signal</keyword>
<dbReference type="RefSeq" id="WP_344710364.1">
    <property type="nucleotide sequence ID" value="NZ_BAAAZD010000002.1"/>
</dbReference>
<comment type="caution">
    <text evidence="2">The sequence shown here is derived from an EMBL/GenBank/DDBJ whole genome shotgun (WGS) entry which is preliminary data.</text>
</comment>
<sequence length="380" mass="39633">MDRRSFLATGASGVAAVTFAPRLAFAAAATDRRFLFVIQRGAADGLAILAPTGDPGYARLRPQLGAEAGSGTRLDGMFALHPALKQVAAMTASKQALLVHAVASPYRDRSHFDGQNVLETGGALPYRMRDGWMNRLVRTMPDNPQAIAFAPAVPPALRGAARVATYAPSNLPDASDDLMIRVGDLYAQDPQLGPLWNEALAARTKAGDLATGRGAAAAGALAARMMKGPGGARIGMVETDGWDTHTAQRGRLNAQLTGLDALLAAYRDGLGEDWKNTLVLVATEFGRTAHENGTGGTDHGTGSGAFLLGGSVAGGKVLADWPGLAPAALYEERDLKPTINLDALIATALGQHFGQDPARLAQLLFPETASAPLRQSLILS</sequence>
<protein>
    <submittedName>
        <fullName evidence="2">DUF1501 domain-containing protein</fullName>
    </submittedName>
</protein>
<proteinExistence type="predicted"/>
<dbReference type="PANTHER" id="PTHR43737:SF1">
    <property type="entry name" value="DUF1501 DOMAIN-CONTAINING PROTEIN"/>
    <property type="match status" value="1"/>
</dbReference>
<evidence type="ECO:0000313" key="3">
    <source>
        <dbReference type="Proteomes" id="UP001501310"/>
    </source>
</evidence>
<dbReference type="Pfam" id="PF07394">
    <property type="entry name" value="DUF1501"/>
    <property type="match status" value="1"/>
</dbReference>
<name>A0ABP7S9U5_9SPHN</name>